<dbReference type="VEuPathDB" id="FungiDB:P170DRAFT_405671"/>
<dbReference type="Pfam" id="PF00443">
    <property type="entry name" value="UCH"/>
    <property type="match status" value="1"/>
</dbReference>
<dbReference type="Proteomes" id="UP000234275">
    <property type="component" value="Unassembled WGS sequence"/>
</dbReference>
<feature type="active site" description="Proton acceptor" evidence="12">
    <location>
        <position position="735"/>
    </location>
</feature>
<dbReference type="PROSITE" id="PS00973">
    <property type="entry name" value="USP_2"/>
    <property type="match status" value="1"/>
</dbReference>
<feature type="binding site" evidence="13">
    <location>
        <position position="197"/>
    </location>
    <ligand>
        <name>Zn(2+)</name>
        <dbReference type="ChEBI" id="CHEBI:29105"/>
    </ligand>
</feature>
<dbReference type="PROSITE" id="PS50235">
    <property type="entry name" value="USP_3"/>
    <property type="match status" value="1"/>
</dbReference>
<dbReference type="FunFam" id="3.30.40.10:FF:000587">
    <property type="entry name" value="Ubiquitin carboxyl-terminal hydrolase"/>
    <property type="match status" value="1"/>
</dbReference>
<evidence type="ECO:0000259" key="17">
    <source>
        <dbReference type="PROSITE" id="PS50235"/>
    </source>
</evidence>
<feature type="domain" description="UBP-type" evidence="18">
    <location>
        <begin position="153"/>
        <end position="262"/>
    </location>
</feature>
<dbReference type="InterPro" id="IPR018200">
    <property type="entry name" value="USP_CS"/>
</dbReference>
<evidence type="ECO:0000256" key="14">
    <source>
        <dbReference type="PROSITE-ProRule" id="PRU00502"/>
    </source>
</evidence>
<dbReference type="EC" id="3.4.19.12" evidence="11 15"/>
<evidence type="ECO:0000256" key="10">
    <source>
        <dbReference type="ARBA" id="ARBA00022833"/>
    </source>
</evidence>
<dbReference type="Pfam" id="PF00627">
    <property type="entry name" value="UBA"/>
    <property type="match status" value="1"/>
</dbReference>
<evidence type="ECO:0000256" key="13">
    <source>
        <dbReference type="PIRSR" id="PIRSR016308-3"/>
    </source>
</evidence>
<dbReference type="FunFam" id="3.30.40.10:FF:000396">
    <property type="entry name" value="Ubiquitin carboxyl-terminal hydrolase"/>
    <property type="match status" value="1"/>
</dbReference>
<evidence type="ECO:0000256" key="5">
    <source>
        <dbReference type="ARBA" id="ARBA00022737"/>
    </source>
</evidence>
<feature type="binding site" evidence="13">
    <location>
        <position position="177"/>
    </location>
    <ligand>
        <name>Zn(2+)</name>
        <dbReference type="ChEBI" id="CHEBI:29105"/>
    </ligand>
</feature>
<evidence type="ECO:0000256" key="2">
    <source>
        <dbReference type="ARBA" id="ARBA00009085"/>
    </source>
</evidence>
<dbReference type="GO" id="GO:0008270">
    <property type="term" value="F:zinc ion binding"/>
    <property type="evidence" value="ECO:0007669"/>
    <property type="project" value="UniProtKB-UniRule"/>
</dbReference>
<dbReference type="InterPro" id="IPR016652">
    <property type="entry name" value="Ubiquitinyl_hydrolase"/>
</dbReference>
<keyword evidence="9 11" id="KW-0788">Thiol protease</keyword>
<dbReference type="Gene3D" id="3.30.40.10">
    <property type="entry name" value="Zinc/RING finger domain, C3HC4 (zinc finger)"/>
    <property type="match status" value="2"/>
</dbReference>
<keyword evidence="6 14" id="KW-0863">Zinc-finger</keyword>
<keyword evidence="5" id="KW-0677">Repeat</keyword>
<accession>A0A2I2GCA4</accession>
<dbReference type="CDD" id="cd14385">
    <property type="entry name" value="UBA1_spUBP14_like"/>
    <property type="match status" value="1"/>
</dbReference>
<dbReference type="InterPro" id="IPR013083">
    <property type="entry name" value="Znf_RING/FYVE/PHD"/>
</dbReference>
<feature type="binding site" evidence="13">
    <location>
        <position position="210"/>
    </location>
    <ligand>
        <name>Zn(2+)</name>
        <dbReference type="ChEBI" id="CHEBI:29105"/>
    </ligand>
</feature>
<dbReference type="GO" id="GO:0006508">
    <property type="term" value="P:proteolysis"/>
    <property type="evidence" value="ECO:0007669"/>
    <property type="project" value="UniProtKB-KW"/>
</dbReference>
<keyword evidence="7 11" id="KW-0833">Ubl conjugation pathway</keyword>
<dbReference type="PIRSF" id="PIRSF016308">
    <property type="entry name" value="UBP"/>
    <property type="match status" value="1"/>
</dbReference>
<feature type="active site" description="Nucleophile" evidence="12">
    <location>
        <position position="313"/>
    </location>
</feature>
<comment type="catalytic activity">
    <reaction evidence="1 11 15">
        <text>Thiol-dependent hydrolysis of ester, thioester, amide, peptide and isopeptide bonds formed by the C-terminal Gly of ubiquitin (a 76-residue protein attached to proteins as an intracellular targeting signal).</text>
        <dbReference type="EC" id="3.4.19.12"/>
    </reaction>
</comment>
<feature type="domain" description="USP" evidence="17">
    <location>
        <begin position="304"/>
        <end position="781"/>
    </location>
</feature>
<organism evidence="19 20">
    <name type="scientific">Aspergillus steynii IBT 23096</name>
    <dbReference type="NCBI Taxonomy" id="1392250"/>
    <lineage>
        <taxon>Eukaryota</taxon>
        <taxon>Fungi</taxon>
        <taxon>Dikarya</taxon>
        <taxon>Ascomycota</taxon>
        <taxon>Pezizomycotina</taxon>
        <taxon>Eurotiomycetes</taxon>
        <taxon>Eurotiomycetidae</taxon>
        <taxon>Eurotiales</taxon>
        <taxon>Aspergillaceae</taxon>
        <taxon>Aspergillus</taxon>
        <taxon>Aspergillus subgen. Circumdati</taxon>
    </lineage>
</organism>
<evidence type="ECO:0000256" key="7">
    <source>
        <dbReference type="ARBA" id="ARBA00022786"/>
    </source>
</evidence>
<evidence type="ECO:0000256" key="11">
    <source>
        <dbReference type="PIRNR" id="PIRNR016308"/>
    </source>
</evidence>
<dbReference type="PROSITE" id="PS50271">
    <property type="entry name" value="ZF_UBP"/>
    <property type="match status" value="2"/>
</dbReference>
<dbReference type="CDD" id="cd02658">
    <property type="entry name" value="Peptidase_C19B"/>
    <property type="match status" value="1"/>
</dbReference>
<sequence length="781" mass="87605">MMDLCVHIDSEELKKPSDSQAVYREDCTQCFDSINDETGLNVCLTCFNGGCAGERNHGHLHFRRSGHPLALNIRRFPKKLQRDEPPQKISKLAIIEEKEEDRYDTSTRVICYACLNDNVDKSSSNLPAVIEGVMKAMTFSKREEVKAWEQEFVPCEHTLCLNQHQPSKIGTQDLSQCSMCDLKENLWLCLECGNLGCGRSQFGGIGGNSHALAHSDSTSHAVAVKLGSITAEGSADIYCYSCNEERIDPNLGPHLAHWGINLMGREKTEKSLMEMQVEHNLKWDFSMTTEDGHELTPVFGPGFTGLRNLGNSCYLSSVLQCIFDLPEFQHRYYRERDEPPLTQLPAEDLETQMRKIADGILSGRYSQADHNMNATSDLPEIPHQKGLAPAMFKHLIGRGHEEFSTMRQQDAFEFLLHVFKTINMAKPSDSGDNPVKAFDFSVEQRLQCLSCKKVRYKVDGQDNISIPVPAHRLTPDDAQSTGPFAPVTLYDCLDAFTLEERVQLDCPSCTSKDGFTKRSSFRTLPQQLVVNARRFELVNWVPTKLDIPVEVSDQALDFSRYLSTGQRADEELLPDLDTEDSFTPNQNALDQLCSMGFPRARCEKSLYMTGNTDAEAAMNWMFAHMEDDDIDEPLGGINPGASSDLPRDVAKIAQLGEMGIEEPRAIKALAATGGDVVRAIDWVFSHPDVLIEDETQQFEAASSGQPKVSGFDSIPARYQLRSIICHKGSSVHAGHYVAFIRKALPGQDDLSWVMFNDEKVVKVDDIQEMKKYAYLYFFSRI</sequence>
<gene>
    <name evidence="19" type="ORF">P170DRAFT_405671</name>
</gene>
<evidence type="ECO:0000256" key="9">
    <source>
        <dbReference type="ARBA" id="ARBA00022807"/>
    </source>
</evidence>
<dbReference type="GeneID" id="36554292"/>
<dbReference type="Gene3D" id="1.10.8.10">
    <property type="entry name" value="DNA helicase RuvA subunit, C-terminal domain"/>
    <property type="match status" value="2"/>
</dbReference>
<keyword evidence="8 11" id="KW-0378">Hydrolase</keyword>
<feature type="domain" description="UBA" evidence="16">
    <location>
        <begin position="583"/>
        <end position="624"/>
    </location>
</feature>
<dbReference type="STRING" id="1392250.A0A2I2GCA4"/>
<protein>
    <recommendedName>
        <fullName evidence="11 15">Ubiquitin carboxyl-terminal hydrolase</fullName>
        <ecNumber evidence="11 15">3.4.19.12</ecNumber>
    </recommendedName>
</protein>
<dbReference type="SUPFAM" id="SSF46934">
    <property type="entry name" value="UBA-like"/>
    <property type="match status" value="1"/>
</dbReference>
<comment type="caution">
    <text evidence="19">The sequence shown here is derived from an EMBL/GenBank/DDBJ whole genome shotgun (WGS) entry which is preliminary data.</text>
</comment>
<name>A0A2I2GCA4_9EURO</name>
<evidence type="ECO:0000259" key="18">
    <source>
        <dbReference type="PROSITE" id="PS50271"/>
    </source>
</evidence>
<dbReference type="SUPFAM" id="SSF57850">
    <property type="entry name" value="RING/U-box"/>
    <property type="match status" value="2"/>
</dbReference>
<keyword evidence="4 11" id="KW-0479">Metal-binding</keyword>
<dbReference type="InterPro" id="IPR001607">
    <property type="entry name" value="Znf_UBP"/>
</dbReference>
<dbReference type="AlphaFoldDB" id="A0A2I2GCA4"/>
<feature type="domain" description="UBP-type" evidence="18">
    <location>
        <begin position="3"/>
        <end position="109"/>
    </location>
</feature>
<evidence type="ECO:0000256" key="3">
    <source>
        <dbReference type="ARBA" id="ARBA00022670"/>
    </source>
</evidence>
<comment type="similarity">
    <text evidence="2 11 15">Belongs to the peptidase C19 family.</text>
</comment>
<reference evidence="19 20" key="1">
    <citation type="submission" date="2016-12" db="EMBL/GenBank/DDBJ databases">
        <title>The genomes of Aspergillus section Nigri reveals drivers in fungal speciation.</title>
        <authorList>
            <consortium name="DOE Joint Genome Institute"/>
            <person name="Vesth T.C."/>
            <person name="Nybo J."/>
            <person name="Theobald S."/>
            <person name="Brandl J."/>
            <person name="Frisvad J.C."/>
            <person name="Nielsen K.F."/>
            <person name="Lyhne E.K."/>
            <person name="Kogle M.E."/>
            <person name="Kuo A."/>
            <person name="Riley R."/>
            <person name="Clum A."/>
            <person name="Nolan M."/>
            <person name="Lipzen A."/>
            <person name="Salamov A."/>
            <person name="Henrissat B."/>
            <person name="Wiebenga A."/>
            <person name="De Vries R.P."/>
            <person name="Grigoriev I.V."/>
            <person name="Mortensen U.H."/>
            <person name="Andersen M.R."/>
            <person name="Baker S.E."/>
        </authorList>
    </citation>
    <scope>NUCLEOTIDE SEQUENCE [LARGE SCALE GENOMIC DNA]</scope>
    <source>
        <strain evidence="19 20">IBT 23096</strain>
    </source>
</reference>
<dbReference type="PANTHER" id="PTHR21646:SF10">
    <property type="entry name" value="UBIQUITIN CARBOXYL-TERMINAL HYDROLASE 14"/>
    <property type="match status" value="1"/>
</dbReference>
<evidence type="ECO:0000256" key="6">
    <source>
        <dbReference type="ARBA" id="ARBA00022771"/>
    </source>
</evidence>
<proteinExistence type="inferred from homology"/>
<dbReference type="Gene3D" id="3.90.70.10">
    <property type="entry name" value="Cysteine proteinases"/>
    <property type="match status" value="1"/>
</dbReference>
<keyword evidence="10 11" id="KW-0862">Zinc</keyword>
<dbReference type="FunFam" id="3.90.70.10:FF:000144">
    <property type="entry name" value="Ubiquitinyl hydrolase 1"/>
    <property type="match status" value="1"/>
</dbReference>
<evidence type="ECO:0000256" key="15">
    <source>
        <dbReference type="RuleBase" id="RU366025"/>
    </source>
</evidence>
<evidence type="ECO:0000256" key="4">
    <source>
        <dbReference type="ARBA" id="ARBA00022723"/>
    </source>
</evidence>
<dbReference type="Pfam" id="PF02148">
    <property type="entry name" value="zf-UBP"/>
    <property type="match status" value="1"/>
</dbReference>
<keyword evidence="20" id="KW-1185">Reference proteome</keyword>
<dbReference type="RefSeq" id="XP_024705816.1">
    <property type="nucleotide sequence ID" value="XM_024846593.1"/>
</dbReference>
<evidence type="ECO:0000259" key="16">
    <source>
        <dbReference type="PROSITE" id="PS50030"/>
    </source>
</evidence>
<dbReference type="GO" id="GO:0004843">
    <property type="term" value="F:cysteine-type deubiquitinase activity"/>
    <property type="evidence" value="ECO:0007669"/>
    <property type="project" value="UniProtKB-UniRule"/>
</dbReference>
<dbReference type="InterPro" id="IPR028889">
    <property type="entry name" value="USP"/>
</dbReference>
<keyword evidence="3 11" id="KW-0645">Protease</keyword>
<dbReference type="SMART" id="SM00290">
    <property type="entry name" value="ZnF_UBP"/>
    <property type="match status" value="2"/>
</dbReference>
<evidence type="ECO:0000313" key="20">
    <source>
        <dbReference type="Proteomes" id="UP000234275"/>
    </source>
</evidence>
<dbReference type="SUPFAM" id="SSF54001">
    <property type="entry name" value="Cysteine proteinases"/>
    <property type="match status" value="1"/>
</dbReference>
<evidence type="ECO:0000256" key="8">
    <source>
        <dbReference type="ARBA" id="ARBA00022801"/>
    </source>
</evidence>
<dbReference type="OrthoDB" id="361536at2759"/>
<evidence type="ECO:0000256" key="1">
    <source>
        <dbReference type="ARBA" id="ARBA00000707"/>
    </source>
</evidence>
<dbReference type="EMBL" id="MSFO01000003">
    <property type="protein sequence ID" value="PLB50514.1"/>
    <property type="molecule type" value="Genomic_DNA"/>
</dbReference>
<dbReference type="InterPro" id="IPR041432">
    <property type="entry name" value="UBP13_Znf-UBP_var"/>
</dbReference>
<feature type="domain" description="UBA" evidence="16">
    <location>
        <begin position="644"/>
        <end position="686"/>
    </location>
</feature>
<evidence type="ECO:0000256" key="12">
    <source>
        <dbReference type="PIRSR" id="PIRSR016308-1"/>
    </source>
</evidence>
<dbReference type="InterPro" id="IPR009060">
    <property type="entry name" value="UBA-like_sf"/>
</dbReference>
<dbReference type="InterPro" id="IPR015940">
    <property type="entry name" value="UBA"/>
</dbReference>
<dbReference type="Pfam" id="PF17807">
    <property type="entry name" value="zf-UBP_var"/>
    <property type="match status" value="1"/>
</dbReference>
<dbReference type="InterPro" id="IPR038765">
    <property type="entry name" value="Papain-like_cys_pep_sf"/>
</dbReference>
<dbReference type="InterPro" id="IPR050185">
    <property type="entry name" value="Ub_carboxyl-term_hydrolase"/>
</dbReference>
<dbReference type="PANTHER" id="PTHR21646">
    <property type="entry name" value="UBIQUITIN CARBOXYL-TERMINAL HYDROLASE"/>
    <property type="match status" value="1"/>
</dbReference>
<dbReference type="GO" id="GO:0016579">
    <property type="term" value="P:protein deubiquitination"/>
    <property type="evidence" value="ECO:0007669"/>
    <property type="project" value="InterPro"/>
</dbReference>
<dbReference type="PROSITE" id="PS50030">
    <property type="entry name" value="UBA"/>
    <property type="match status" value="2"/>
</dbReference>
<dbReference type="PROSITE" id="PS00972">
    <property type="entry name" value="USP_1"/>
    <property type="match status" value="1"/>
</dbReference>
<dbReference type="InterPro" id="IPR001394">
    <property type="entry name" value="Peptidase_C19_UCH"/>
</dbReference>
<dbReference type="SMART" id="SM00165">
    <property type="entry name" value="UBA"/>
    <property type="match status" value="2"/>
</dbReference>
<feature type="binding site" evidence="13">
    <location>
        <position position="180"/>
    </location>
    <ligand>
        <name>Zn(2+)</name>
        <dbReference type="ChEBI" id="CHEBI:29105"/>
    </ligand>
</feature>
<evidence type="ECO:0000313" key="19">
    <source>
        <dbReference type="EMBL" id="PLB50514.1"/>
    </source>
</evidence>